<feature type="compositionally biased region" description="Low complexity" evidence="1">
    <location>
        <begin position="48"/>
        <end position="67"/>
    </location>
</feature>
<feature type="compositionally biased region" description="Low complexity" evidence="1">
    <location>
        <begin position="11"/>
        <end position="22"/>
    </location>
</feature>
<feature type="region of interest" description="Disordered" evidence="1">
    <location>
        <begin position="1"/>
        <end position="67"/>
    </location>
</feature>
<gene>
    <name evidence="2" type="ORF">EHS25_003193</name>
</gene>
<dbReference type="EMBL" id="RSCD01000017">
    <property type="protein sequence ID" value="RSH87284.1"/>
    <property type="molecule type" value="Genomic_DNA"/>
</dbReference>
<dbReference type="Proteomes" id="UP000279259">
    <property type="component" value="Unassembled WGS sequence"/>
</dbReference>
<organism evidence="2 3">
    <name type="scientific">Saitozyma podzolica</name>
    <dbReference type="NCBI Taxonomy" id="1890683"/>
    <lineage>
        <taxon>Eukaryota</taxon>
        <taxon>Fungi</taxon>
        <taxon>Dikarya</taxon>
        <taxon>Basidiomycota</taxon>
        <taxon>Agaricomycotina</taxon>
        <taxon>Tremellomycetes</taxon>
        <taxon>Tremellales</taxon>
        <taxon>Trimorphomycetaceae</taxon>
        <taxon>Saitozyma</taxon>
    </lineage>
</organism>
<reference evidence="2 3" key="1">
    <citation type="submission" date="2018-11" db="EMBL/GenBank/DDBJ databases">
        <title>Genome sequence of Saitozyma podzolica DSM 27192.</title>
        <authorList>
            <person name="Aliyu H."/>
            <person name="Gorte O."/>
            <person name="Ochsenreither K."/>
        </authorList>
    </citation>
    <scope>NUCLEOTIDE SEQUENCE [LARGE SCALE GENOMIC DNA]</scope>
    <source>
        <strain evidence="2 3">DSM 27192</strain>
    </source>
</reference>
<evidence type="ECO:0000313" key="3">
    <source>
        <dbReference type="Proteomes" id="UP000279259"/>
    </source>
</evidence>
<accession>A0A427Y8D1</accession>
<evidence type="ECO:0000313" key="2">
    <source>
        <dbReference type="EMBL" id="RSH87284.1"/>
    </source>
</evidence>
<name>A0A427Y8D1_9TREE</name>
<protein>
    <submittedName>
        <fullName evidence="2">Uncharacterized protein</fullName>
    </submittedName>
</protein>
<feature type="region of interest" description="Disordered" evidence="1">
    <location>
        <begin position="185"/>
        <end position="208"/>
    </location>
</feature>
<dbReference type="AlphaFoldDB" id="A0A427Y8D1"/>
<feature type="region of interest" description="Disordered" evidence="1">
    <location>
        <begin position="87"/>
        <end position="172"/>
    </location>
</feature>
<feature type="compositionally biased region" description="Basic and acidic residues" evidence="1">
    <location>
        <begin position="36"/>
        <end position="47"/>
    </location>
</feature>
<sequence length="226" mass="21798">MGSPSATTPAVPVDPSSSGVDVSGKEPSSSSALTAAKEKEKEKEKETGTGPAGATGSTGAAKATSGLGPDWFLVNALASTRSALDELDDLARRPRPPSGPGSGLGSDPIGEARAFENAQRIPRDRDGSGSGRSGSAHAQPGEAKPRAWPTVIGMGTAAGSGQEGQAPTPIGVSLGAGAGAGAGEVGGARMSPLSSTPGRGRAMSNAYSAGSGSPFALAGLMGGSAS</sequence>
<comment type="caution">
    <text evidence="2">The sequence shown here is derived from an EMBL/GenBank/DDBJ whole genome shotgun (WGS) entry which is preliminary data.</text>
</comment>
<evidence type="ECO:0000256" key="1">
    <source>
        <dbReference type="SAM" id="MobiDB-lite"/>
    </source>
</evidence>
<proteinExistence type="predicted"/>
<keyword evidence="3" id="KW-1185">Reference proteome</keyword>